<dbReference type="InterPro" id="IPR043198">
    <property type="entry name" value="Cyclin/Ssn8"/>
</dbReference>
<protein>
    <submittedName>
        <fullName evidence="6">Uncharacterized protein</fullName>
    </submittedName>
</protein>
<dbReference type="InterPro" id="IPR036915">
    <property type="entry name" value="Cyclin-like_sf"/>
</dbReference>
<comment type="similarity">
    <text evidence="2">Belongs to the cyclin family.</text>
</comment>
<keyword evidence="7" id="KW-1185">Reference proteome</keyword>
<dbReference type="Proteomes" id="UP001626550">
    <property type="component" value="Unassembled WGS sequence"/>
</dbReference>
<dbReference type="SMART" id="SM00385">
    <property type="entry name" value="CYCLIN"/>
    <property type="match status" value="2"/>
</dbReference>
<comment type="caution">
    <text evidence="6">The sequence shown here is derived from an EMBL/GenBank/DDBJ whole genome shotgun (WGS) entry which is preliminary data.</text>
</comment>
<dbReference type="SMART" id="SM01332">
    <property type="entry name" value="Cyclin_C"/>
    <property type="match status" value="1"/>
</dbReference>
<dbReference type="Gene3D" id="1.10.472.10">
    <property type="entry name" value="Cyclin-like"/>
    <property type="match status" value="2"/>
</dbReference>
<gene>
    <name evidence="6" type="ORF">Ciccas_004190</name>
</gene>
<dbReference type="InterPro" id="IPR004367">
    <property type="entry name" value="Cyclin_C-dom"/>
</dbReference>
<evidence type="ECO:0000256" key="1">
    <source>
        <dbReference type="ARBA" id="ARBA00023127"/>
    </source>
</evidence>
<dbReference type="InterPro" id="IPR006671">
    <property type="entry name" value="Cyclin_N"/>
</dbReference>
<organism evidence="6 7">
    <name type="scientific">Cichlidogyrus casuarinus</name>
    <dbReference type="NCBI Taxonomy" id="1844966"/>
    <lineage>
        <taxon>Eukaryota</taxon>
        <taxon>Metazoa</taxon>
        <taxon>Spiralia</taxon>
        <taxon>Lophotrochozoa</taxon>
        <taxon>Platyhelminthes</taxon>
        <taxon>Monogenea</taxon>
        <taxon>Monopisthocotylea</taxon>
        <taxon>Dactylogyridea</taxon>
        <taxon>Ancyrocephalidae</taxon>
        <taxon>Cichlidogyrus</taxon>
    </lineage>
</organism>
<keyword evidence="1 2" id="KW-0195">Cyclin</keyword>
<dbReference type="EMBL" id="JBJKFK010000421">
    <property type="protein sequence ID" value="KAL3317159.1"/>
    <property type="molecule type" value="Genomic_DNA"/>
</dbReference>
<dbReference type="AlphaFoldDB" id="A0ABD2QCA1"/>
<evidence type="ECO:0000313" key="6">
    <source>
        <dbReference type="EMBL" id="KAL3317159.1"/>
    </source>
</evidence>
<dbReference type="InterPro" id="IPR013763">
    <property type="entry name" value="Cyclin-like_dom"/>
</dbReference>
<dbReference type="Pfam" id="PF00134">
    <property type="entry name" value="Cyclin_N"/>
    <property type="match status" value="1"/>
</dbReference>
<dbReference type="PANTHER" id="PTHR10026">
    <property type="entry name" value="CYCLIN"/>
    <property type="match status" value="1"/>
</dbReference>
<feature type="domain" description="Cyclin-like" evidence="4">
    <location>
        <begin position="40"/>
        <end position="134"/>
    </location>
</feature>
<evidence type="ECO:0000259" key="5">
    <source>
        <dbReference type="SMART" id="SM01332"/>
    </source>
</evidence>
<reference evidence="6 7" key="1">
    <citation type="submission" date="2024-11" db="EMBL/GenBank/DDBJ databases">
        <title>Adaptive evolution of stress response genes in parasites aligns with host niche diversity.</title>
        <authorList>
            <person name="Hahn C."/>
            <person name="Resl P."/>
        </authorList>
    </citation>
    <scope>NUCLEOTIDE SEQUENCE [LARGE SCALE GENOMIC DNA]</scope>
    <source>
        <strain evidence="6">EGGRZ-B1_66</strain>
        <tissue evidence="6">Body</tissue>
    </source>
</reference>
<sequence>MEENLMPCWYYDNEELSRTPSVRDNIPIEKELLFRKHGALFIIDLSRELKLIHITCATAVVFFHRFYMIHSFQSFPLYVTAACCVMLAGKVEETPKKASDIIRRSRGLLKPENYSQFGENPIEKLIGFERVLLKTMHFDFLVKHPYSFLTQFAKRIKSVSKLQEDKSIHLNSEERQHELQNCVQNAWTFINDSLSTTLCLQWEPEIIACAVLYLAAKMSKVLIIDWEGKKPGVHKKWWECFVEGMSSDILQKICHCVLDVYQTSQATQRPSTSTKEERRHSHQQPVKPQIDDDFPNFLAPTSSSVHHSQSVNNLPSKNHV</sequence>
<evidence type="ECO:0000313" key="7">
    <source>
        <dbReference type="Proteomes" id="UP001626550"/>
    </source>
</evidence>
<evidence type="ECO:0000259" key="4">
    <source>
        <dbReference type="SMART" id="SM00385"/>
    </source>
</evidence>
<dbReference type="CDD" id="cd20531">
    <property type="entry name" value="CYCLIN_CCNK_rpt2"/>
    <property type="match status" value="1"/>
</dbReference>
<evidence type="ECO:0000256" key="2">
    <source>
        <dbReference type="RuleBase" id="RU000383"/>
    </source>
</evidence>
<dbReference type="SUPFAM" id="SSF47954">
    <property type="entry name" value="Cyclin-like"/>
    <property type="match status" value="2"/>
</dbReference>
<feature type="domain" description="Cyclin C-terminal" evidence="5">
    <location>
        <begin position="143"/>
        <end position="285"/>
    </location>
</feature>
<feature type="region of interest" description="Disordered" evidence="3">
    <location>
        <begin position="267"/>
        <end position="292"/>
    </location>
</feature>
<feature type="domain" description="Cyclin-like" evidence="4">
    <location>
        <begin position="147"/>
        <end position="243"/>
    </location>
</feature>
<name>A0ABD2QCA1_9PLAT</name>
<evidence type="ECO:0000256" key="3">
    <source>
        <dbReference type="SAM" id="MobiDB-lite"/>
    </source>
</evidence>
<accession>A0ABD2QCA1</accession>
<dbReference type="Pfam" id="PF21797">
    <property type="entry name" value="CycT2-like_C"/>
    <property type="match status" value="1"/>
</dbReference>
<proteinExistence type="inferred from homology"/>